<dbReference type="EC" id="2.1.1.199" evidence="6"/>
<dbReference type="Gene3D" id="1.10.150.170">
    <property type="entry name" value="Putative methyltransferase TM0872, insert domain"/>
    <property type="match status" value="1"/>
</dbReference>
<keyword evidence="5 6" id="KW-0949">S-adenosyl-L-methionine</keyword>
<proteinExistence type="inferred from homology"/>
<dbReference type="GO" id="GO:0005737">
    <property type="term" value="C:cytoplasm"/>
    <property type="evidence" value="ECO:0007669"/>
    <property type="project" value="UniProtKB-SubCell"/>
</dbReference>
<keyword evidence="2 6" id="KW-0698">rRNA processing</keyword>
<feature type="binding site" evidence="6">
    <location>
        <position position="107"/>
    </location>
    <ligand>
        <name>S-adenosyl-L-methionine</name>
        <dbReference type="ChEBI" id="CHEBI:59789"/>
    </ligand>
</feature>
<dbReference type="PANTHER" id="PTHR11265:SF0">
    <property type="entry name" value="12S RRNA N4-METHYLCYTIDINE METHYLTRANSFERASE"/>
    <property type="match status" value="1"/>
</dbReference>
<dbReference type="Pfam" id="PF01795">
    <property type="entry name" value="Methyltransf_5"/>
    <property type="match status" value="1"/>
</dbReference>
<sequence>MSEVVHKPVLVDEVISFLLPYQDGIVVDATVGEGGHSKAILEKVKPKTLVALDRDIEILTVARQRLAGHSDVIFVYGNYSRLPDLLVKEGIEEVDAVLMDLGISSFHLEDPERGFSFLQAGPLDMRLDRVGTSLTAYEVVNEWSEKRLREIIREYGEEPWAKRIARKIVEYRKEKKINSTKELADIVKSAVPRRFWPKKIHVSTRTFQAIRIAVNDELNHLKEALKGIVSLLRPGGRILVISFHSLEDRIVKHSFRKFESKGLGKVLTKKPIVPSQEEIEENPRSRSAKLRVFERA</sequence>
<dbReference type="NCBIfam" id="TIGR00006">
    <property type="entry name" value="16S rRNA (cytosine(1402)-N(4))-methyltransferase RsmH"/>
    <property type="match status" value="1"/>
</dbReference>
<gene>
    <name evidence="7" type="primary">mraW</name>
    <name evidence="6" type="synonym">rsmH</name>
    <name evidence="7" type="ORF">TST_1056</name>
</gene>
<dbReference type="EMBL" id="AP013035">
    <property type="protein sequence ID" value="BAT71850.1"/>
    <property type="molecule type" value="Genomic_DNA"/>
</dbReference>
<comment type="similarity">
    <text evidence="1 6">Belongs to the methyltransferase superfamily. RsmH family.</text>
</comment>
<dbReference type="GO" id="GO:0071424">
    <property type="term" value="F:rRNA (cytosine-N4-)-methyltransferase activity"/>
    <property type="evidence" value="ECO:0007669"/>
    <property type="project" value="UniProtKB-UniRule"/>
</dbReference>
<evidence type="ECO:0000256" key="1">
    <source>
        <dbReference type="ARBA" id="ARBA00010396"/>
    </source>
</evidence>
<dbReference type="SUPFAM" id="SSF81799">
    <property type="entry name" value="Putative methyltransferase TM0872, insert domain"/>
    <property type="match status" value="1"/>
</dbReference>
<organism evidence="7 8">
    <name type="scientific">Thermosulfidibacter takaii (strain DSM 17441 / JCM 13301 / NBRC 103674 / ABI70S6)</name>
    <dbReference type="NCBI Taxonomy" id="1298851"/>
    <lineage>
        <taxon>Bacteria</taxon>
        <taxon>Pseudomonadati</taxon>
        <taxon>Thermosulfidibacterota</taxon>
        <taxon>Thermosulfidibacteria</taxon>
        <taxon>Thermosulfidibacterales</taxon>
        <taxon>Thermosulfidibacteraceae</taxon>
    </lineage>
</organism>
<accession>A0A0S3QU50</accession>
<dbReference type="OrthoDB" id="9806637at2"/>
<protein>
    <recommendedName>
        <fullName evidence="6">Ribosomal RNA small subunit methyltransferase H</fullName>
        <ecNumber evidence="6">2.1.1.199</ecNumber>
    </recommendedName>
    <alternativeName>
        <fullName evidence="6">16S rRNA m(4)C1402 methyltransferase</fullName>
    </alternativeName>
    <alternativeName>
        <fullName evidence="6">rRNA (cytosine-N(4)-)-methyltransferase RsmH</fullName>
    </alternativeName>
</protein>
<evidence type="ECO:0000256" key="5">
    <source>
        <dbReference type="ARBA" id="ARBA00022691"/>
    </source>
</evidence>
<reference evidence="8" key="1">
    <citation type="journal article" date="2018" name="Science">
        <title>A primordial and reversible TCA cycle in a facultatively chemolithoautotrophic thermophile.</title>
        <authorList>
            <person name="Nunoura T."/>
            <person name="Chikaraishi Y."/>
            <person name="Izaki R."/>
            <person name="Suwa T."/>
            <person name="Sato T."/>
            <person name="Harada T."/>
            <person name="Mori K."/>
            <person name="Kato Y."/>
            <person name="Miyazaki M."/>
            <person name="Shimamura S."/>
            <person name="Yanagawa K."/>
            <person name="Shuto A."/>
            <person name="Ohkouchi N."/>
            <person name="Fujita N."/>
            <person name="Takaki Y."/>
            <person name="Atomi H."/>
            <person name="Takai K."/>
        </authorList>
    </citation>
    <scope>NUCLEOTIDE SEQUENCE [LARGE SCALE GENOMIC DNA]</scope>
    <source>
        <strain evidence="8">DSM 17441 / JCM 13301 / NBRC 103674 / ABI70S6</strain>
    </source>
</reference>
<evidence type="ECO:0000313" key="7">
    <source>
        <dbReference type="EMBL" id="BAT71850.1"/>
    </source>
</evidence>
<dbReference type="GO" id="GO:0070475">
    <property type="term" value="P:rRNA base methylation"/>
    <property type="evidence" value="ECO:0007669"/>
    <property type="project" value="UniProtKB-UniRule"/>
</dbReference>
<dbReference type="FunFam" id="1.10.150.170:FF:000003">
    <property type="entry name" value="Ribosomal RNA small subunit methyltransferase H"/>
    <property type="match status" value="1"/>
</dbReference>
<dbReference type="Proteomes" id="UP000063234">
    <property type="component" value="Chromosome"/>
</dbReference>
<evidence type="ECO:0000313" key="8">
    <source>
        <dbReference type="Proteomes" id="UP000063234"/>
    </source>
</evidence>
<evidence type="ECO:0000256" key="4">
    <source>
        <dbReference type="ARBA" id="ARBA00022679"/>
    </source>
</evidence>
<dbReference type="InterPro" id="IPR023397">
    <property type="entry name" value="SAM-dep_MeTrfase_MraW_recog"/>
</dbReference>
<dbReference type="AlphaFoldDB" id="A0A0S3QU50"/>
<evidence type="ECO:0000256" key="2">
    <source>
        <dbReference type="ARBA" id="ARBA00022552"/>
    </source>
</evidence>
<evidence type="ECO:0000256" key="6">
    <source>
        <dbReference type="HAMAP-Rule" id="MF_01007"/>
    </source>
</evidence>
<dbReference type="RefSeq" id="WP_068550779.1">
    <property type="nucleotide sequence ID" value="NZ_AP013035.1"/>
</dbReference>
<feature type="binding site" evidence="6">
    <location>
        <position position="100"/>
    </location>
    <ligand>
        <name>S-adenosyl-L-methionine</name>
        <dbReference type="ChEBI" id="CHEBI:59789"/>
    </ligand>
</feature>
<evidence type="ECO:0000256" key="3">
    <source>
        <dbReference type="ARBA" id="ARBA00022603"/>
    </source>
</evidence>
<feature type="binding site" evidence="6">
    <location>
        <begin position="34"/>
        <end position="36"/>
    </location>
    <ligand>
        <name>S-adenosyl-L-methionine</name>
        <dbReference type="ChEBI" id="CHEBI:59789"/>
    </ligand>
</feature>
<keyword evidence="6" id="KW-0963">Cytoplasm</keyword>
<dbReference type="PATRIC" id="fig|1298851.3.peg.1111"/>
<dbReference type="STRING" id="1298851.TST_1056"/>
<dbReference type="KEGG" id="ttk:TST_1056"/>
<keyword evidence="3 6" id="KW-0489">Methyltransferase</keyword>
<dbReference type="PANTHER" id="PTHR11265">
    <property type="entry name" value="S-ADENOSYL-METHYLTRANSFERASE MRAW"/>
    <property type="match status" value="1"/>
</dbReference>
<keyword evidence="8" id="KW-1185">Reference proteome</keyword>
<comment type="subcellular location">
    <subcellularLocation>
        <location evidence="6">Cytoplasm</location>
    </subcellularLocation>
</comment>
<feature type="binding site" evidence="6">
    <location>
        <position position="53"/>
    </location>
    <ligand>
        <name>S-adenosyl-L-methionine</name>
        <dbReference type="ChEBI" id="CHEBI:59789"/>
    </ligand>
</feature>
<feature type="binding site" evidence="6">
    <location>
        <position position="79"/>
    </location>
    <ligand>
        <name>S-adenosyl-L-methionine</name>
        <dbReference type="ChEBI" id="CHEBI:59789"/>
    </ligand>
</feature>
<dbReference type="InterPro" id="IPR029063">
    <property type="entry name" value="SAM-dependent_MTases_sf"/>
</dbReference>
<dbReference type="PIRSF" id="PIRSF004486">
    <property type="entry name" value="MraW"/>
    <property type="match status" value="1"/>
</dbReference>
<comment type="function">
    <text evidence="6">Specifically methylates the N4 position of cytidine in position 1402 (C1402) of 16S rRNA.</text>
</comment>
<dbReference type="SUPFAM" id="SSF53335">
    <property type="entry name" value="S-adenosyl-L-methionine-dependent methyltransferases"/>
    <property type="match status" value="1"/>
</dbReference>
<dbReference type="HAMAP" id="MF_01007">
    <property type="entry name" value="16SrRNA_methyltr_H"/>
    <property type="match status" value="1"/>
</dbReference>
<name>A0A0S3QU50_THET7</name>
<comment type="catalytic activity">
    <reaction evidence="6">
        <text>cytidine(1402) in 16S rRNA + S-adenosyl-L-methionine = N(4)-methylcytidine(1402) in 16S rRNA + S-adenosyl-L-homocysteine + H(+)</text>
        <dbReference type="Rhea" id="RHEA:42928"/>
        <dbReference type="Rhea" id="RHEA-COMP:10286"/>
        <dbReference type="Rhea" id="RHEA-COMP:10287"/>
        <dbReference type="ChEBI" id="CHEBI:15378"/>
        <dbReference type="ChEBI" id="CHEBI:57856"/>
        <dbReference type="ChEBI" id="CHEBI:59789"/>
        <dbReference type="ChEBI" id="CHEBI:74506"/>
        <dbReference type="ChEBI" id="CHEBI:82748"/>
        <dbReference type="EC" id="2.1.1.199"/>
    </reaction>
</comment>
<dbReference type="InterPro" id="IPR002903">
    <property type="entry name" value="RsmH"/>
</dbReference>
<keyword evidence="4 6" id="KW-0808">Transferase</keyword>
<dbReference type="Gene3D" id="3.40.50.150">
    <property type="entry name" value="Vaccinia Virus protein VP39"/>
    <property type="match status" value="1"/>
</dbReference>